<dbReference type="AlphaFoldDB" id="A0A8H7VVR9"/>
<proteinExistence type="predicted"/>
<gene>
    <name evidence="1" type="ORF">INT48_001691</name>
</gene>
<reference evidence="1" key="1">
    <citation type="submission" date="2021-01" db="EMBL/GenBank/DDBJ databases">
        <title>Metabolic potential, ecology and presence of endohyphal bacteria is reflected in genomic diversity of Mucoromycotina.</title>
        <authorList>
            <person name="Muszewska A."/>
            <person name="Okrasinska A."/>
            <person name="Steczkiewicz K."/>
            <person name="Drgas O."/>
            <person name="Orlowska M."/>
            <person name="Perlinska-Lenart U."/>
            <person name="Aleksandrzak-Piekarczyk T."/>
            <person name="Szatraj K."/>
            <person name="Zielenkiewicz U."/>
            <person name="Pilsyk S."/>
            <person name="Malc E."/>
            <person name="Mieczkowski P."/>
            <person name="Kruszewska J.S."/>
            <person name="Biernat P."/>
            <person name="Pawlowska J."/>
        </authorList>
    </citation>
    <scope>NUCLEOTIDE SEQUENCE</scope>
    <source>
        <strain evidence="1">WA0000018081</strain>
    </source>
</reference>
<organism evidence="1 2">
    <name type="scientific">Thamnidium elegans</name>
    <dbReference type="NCBI Taxonomy" id="101142"/>
    <lineage>
        <taxon>Eukaryota</taxon>
        <taxon>Fungi</taxon>
        <taxon>Fungi incertae sedis</taxon>
        <taxon>Mucoromycota</taxon>
        <taxon>Mucoromycotina</taxon>
        <taxon>Mucoromycetes</taxon>
        <taxon>Mucorales</taxon>
        <taxon>Mucorineae</taxon>
        <taxon>Mucoraceae</taxon>
        <taxon>Thamnidium</taxon>
    </lineage>
</organism>
<name>A0A8H7VVR9_9FUNG</name>
<sequence>MFALCLIDFWGIGRTNAQQENIFMESYSGFKAEDYEHSIGDTYKIIELMSSSLNTMLRRRQDCKLSSVITLAVYGIQCIKSNLTLIKTTLNPLSDLFKVVGLRSASIPTAWSQRLGMTKVFELIVCSHVGRTDLTM</sequence>
<accession>A0A8H7VVR9</accession>
<protein>
    <submittedName>
        <fullName evidence="1">Uncharacterized protein</fullName>
    </submittedName>
</protein>
<evidence type="ECO:0000313" key="2">
    <source>
        <dbReference type="Proteomes" id="UP000613177"/>
    </source>
</evidence>
<evidence type="ECO:0000313" key="1">
    <source>
        <dbReference type="EMBL" id="KAG2233242.1"/>
    </source>
</evidence>
<dbReference type="Proteomes" id="UP000613177">
    <property type="component" value="Unassembled WGS sequence"/>
</dbReference>
<keyword evidence="2" id="KW-1185">Reference proteome</keyword>
<dbReference type="EMBL" id="JAEPRE010000085">
    <property type="protein sequence ID" value="KAG2233242.1"/>
    <property type="molecule type" value="Genomic_DNA"/>
</dbReference>
<comment type="caution">
    <text evidence="1">The sequence shown here is derived from an EMBL/GenBank/DDBJ whole genome shotgun (WGS) entry which is preliminary data.</text>
</comment>